<gene>
    <name evidence="1" type="ORF">PoB_002527800</name>
</gene>
<name>A0AAV3ZWG8_9GAST</name>
<accession>A0AAV3ZWG8</accession>
<dbReference type="AlphaFoldDB" id="A0AAV3ZWG8"/>
<comment type="caution">
    <text evidence="1">The sequence shown here is derived from an EMBL/GenBank/DDBJ whole genome shotgun (WGS) entry which is preliminary data.</text>
</comment>
<keyword evidence="2" id="KW-1185">Reference proteome</keyword>
<reference evidence="1 2" key="1">
    <citation type="journal article" date="2021" name="Elife">
        <title>Chloroplast acquisition without the gene transfer in kleptoplastic sea slugs, Plakobranchus ocellatus.</title>
        <authorList>
            <person name="Maeda T."/>
            <person name="Takahashi S."/>
            <person name="Yoshida T."/>
            <person name="Shimamura S."/>
            <person name="Takaki Y."/>
            <person name="Nagai Y."/>
            <person name="Toyoda A."/>
            <person name="Suzuki Y."/>
            <person name="Arimoto A."/>
            <person name="Ishii H."/>
            <person name="Satoh N."/>
            <person name="Nishiyama T."/>
            <person name="Hasebe M."/>
            <person name="Maruyama T."/>
            <person name="Minagawa J."/>
            <person name="Obokata J."/>
            <person name="Shigenobu S."/>
        </authorList>
    </citation>
    <scope>NUCLEOTIDE SEQUENCE [LARGE SCALE GENOMIC DNA]</scope>
</reference>
<sequence>MISNDQQQSLWELVSCGHLFTGQLITPLVKKTSVTSPLLSLTLTLMWSKYNGGYSCDNQLNRSKHKTAKNESDVRCRSGYRGQETSSRVSHMLIEQSMEAAERTLNISYTD</sequence>
<protein>
    <submittedName>
        <fullName evidence="1">Uncharacterized protein</fullName>
    </submittedName>
</protein>
<dbReference type="Proteomes" id="UP000735302">
    <property type="component" value="Unassembled WGS sequence"/>
</dbReference>
<dbReference type="EMBL" id="BLXT01002861">
    <property type="protein sequence ID" value="GFN98772.1"/>
    <property type="molecule type" value="Genomic_DNA"/>
</dbReference>
<evidence type="ECO:0000313" key="1">
    <source>
        <dbReference type="EMBL" id="GFN98772.1"/>
    </source>
</evidence>
<proteinExistence type="predicted"/>
<evidence type="ECO:0000313" key="2">
    <source>
        <dbReference type="Proteomes" id="UP000735302"/>
    </source>
</evidence>
<organism evidence="1 2">
    <name type="scientific">Plakobranchus ocellatus</name>
    <dbReference type="NCBI Taxonomy" id="259542"/>
    <lineage>
        <taxon>Eukaryota</taxon>
        <taxon>Metazoa</taxon>
        <taxon>Spiralia</taxon>
        <taxon>Lophotrochozoa</taxon>
        <taxon>Mollusca</taxon>
        <taxon>Gastropoda</taxon>
        <taxon>Heterobranchia</taxon>
        <taxon>Euthyneura</taxon>
        <taxon>Panpulmonata</taxon>
        <taxon>Sacoglossa</taxon>
        <taxon>Placobranchoidea</taxon>
        <taxon>Plakobranchidae</taxon>
        <taxon>Plakobranchus</taxon>
    </lineage>
</organism>